<keyword evidence="2" id="KW-1133">Transmembrane helix</keyword>
<gene>
    <name evidence="3" type="ORF">ACFPJA_00890</name>
</gene>
<feature type="transmembrane region" description="Helical" evidence="2">
    <location>
        <begin position="16"/>
        <end position="37"/>
    </location>
</feature>
<evidence type="ECO:0000313" key="3">
    <source>
        <dbReference type="EMBL" id="MFC5133286.1"/>
    </source>
</evidence>
<dbReference type="InterPro" id="IPR025098">
    <property type="entry name" value="DUF4013"/>
</dbReference>
<name>A0ABD5QMG6_9EURY</name>
<proteinExistence type="predicted"/>
<evidence type="ECO:0000256" key="1">
    <source>
        <dbReference type="SAM" id="MobiDB-lite"/>
    </source>
</evidence>
<dbReference type="Pfam" id="PF13197">
    <property type="entry name" value="DUF4013"/>
    <property type="match status" value="1"/>
</dbReference>
<dbReference type="EMBL" id="JBHSKV010000001">
    <property type="protein sequence ID" value="MFC5133286.1"/>
    <property type="molecule type" value="Genomic_DNA"/>
</dbReference>
<keyword evidence="2" id="KW-0812">Transmembrane</keyword>
<dbReference type="Proteomes" id="UP001596145">
    <property type="component" value="Unassembled WGS sequence"/>
</dbReference>
<feature type="transmembrane region" description="Helical" evidence="2">
    <location>
        <begin position="242"/>
        <end position="262"/>
    </location>
</feature>
<feature type="region of interest" description="Disordered" evidence="1">
    <location>
        <begin position="273"/>
        <end position="386"/>
    </location>
</feature>
<comment type="caution">
    <text evidence="3">The sequence shown here is derived from an EMBL/GenBank/DDBJ whole genome shotgun (WGS) entry which is preliminary data.</text>
</comment>
<reference evidence="3 4" key="1">
    <citation type="journal article" date="2019" name="Int. J. Syst. Evol. Microbiol.">
        <title>The Global Catalogue of Microorganisms (GCM) 10K type strain sequencing project: providing services to taxonomists for standard genome sequencing and annotation.</title>
        <authorList>
            <consortium name="The Broad Institute Genomics Platform"/>
            <consortium name="The Broad Institute Genome Sequencing Center for Infectious Disease"/>
            <person name="Wu L."/>
            <person name="Ma J."/>
        </authorList>
    </citation>
    <scope>NUCLEOTIDE SEQUENCE [LARGE SCALE GENOMIC DNA]</scope>
    <source>
        <strain evidence="3 4">CGMCC 1.16026</strain>
    </source>
</reference>
<feature type="transmembrane region" description="Helical" evidence="2">
    <location>
        <begin position="43"/>
        <end position="64"/>
    </location>
</feature>
<feature type="compositionally biased region" description="Basic and acidic residues" evidence="1">
    <location>
        <begin position="288"/>
        <end position="297"/>
    </location>
</feature>
<sequence>MLRAALATPLRSEDAAGTLIIGTVLTLLSWIVTPFWLIGTLSVPLLVVAAPLALAPALVARGYLLRVIAVGIDAGDGSAYVTDASPEAPPFVRWGRLYRDGLASALLTAAYLLPLVVGLAAVGAAGAFVELGRVDPAPLAESIAGTDPEGLPGVDAAVPPATPAYGIVGAFLAVVSLAYLVAFAYVRPAALAALAAGGRLRDGLRPATVGRTALSGEYAVAWSLAMIALLTGYVLAGPFVPLLVGVAGVFVVRVVVHTLYGLGASHAVEHAESVVTADDGSVSDAESEPPREPKEPAVDPSPGSNAVRPEADPAVQTGRSVPGGTVDPVPEEVGTVDLDSLVEGSGGDSDDGGDRADDRDDRDELSDDDGDDRPGAGTADEFDWGP</sequence>
<keyword evidence="2" id="KW-0472">Membrane</keyword>
<dbReference type="RefSeq" id="WP_122104030.1">
    <property type="nucleotide sequence ID" value="NZ_JBHSKV010000001.1"/>
</dbReference>
<evidence type="ECO:0000256" key="2">
    <source>
        <dbReference type="SAM" id="Phobius"/>
    </source>
</evidence>
<feature type="transmembrane region" description="Helical" evidence="2">
    <location>
        <begin position="102"/>
        <end position="129"/>
    </location>
</feature>
<organism evidence="3 4">
    <name type="scientific">Halorubrum glutamatedens</name>
    <dbReference type="NCBI Taxonomy" id="2707018"/>
    <lineage>
        <taxon>Archaea</taxon>
        <taxon>Methanobacteriati</taxon>
        <taxon>Methanobacteriota</taxon>
        <taxon>Stenosarchaea group</taxon>
        <taxon>Halobacteria</taxon>
        <taxon>Halobacteriales</taxon>
        <taxon>Haloferacaceae</taxon>
        <taxon>Halorubrum</taxon>
    </lineage>
</organism>
<feature type="transmembrane region" description="Helical" evidence="2">
    <location>
        <begin position="218"/>
        <end position="236"/>
    </location>
</feature>
<feature type="compositionally biased region" description="Acidic residues" evidence="1">
    <location>
        <begin position="360"/>
        <end position="371"/>
    </location>
</feature>
<keyword evidence="4" id="KW-1185">Reference proteome</keyword>
<accession>A0ABD5QMG6</accession>
<evidence type="ECO:0000313" key="4">
    <source>
        <dbReference type="Proteomes" id="UP001596145"/>
    </source>
</evidence>
<dbReference type="AlphaFoldDB" id="A0ABD5QMG6"/>
<protein>
    <submittedName>
        <fullName evidence="3">DUF4013 domain-containing protein</fullName>
    </submittedName>
</protein>
<feature type="transmembrane region" description="Helical" evidence="2">
    <location>
        <begin position="164"/>
        <end position="197"/>
    </location>
</feature>